<evidence type="ECO:0000313" key="1">
    <source>
        <dbReference type="EMBL" id="KAI6083856.1"/>
    </source>
</evidence>
<keyword evidence="2" id="KW-1185">Reference proteome</keyword>
<accession>A0ACC0CU32</accession>
<dbReference type="Proteomes" id="UP001497680">
    <property type="component" value="Unassembled WGS sequence"/>
</dbReference>
<reference evidence="1 2" key="1">
    <citation type="journal article" date="2022" name="New Phytol.">
        <title>Ecological generalism drives hyperdiversity of secondary metabolite gene clusters in xylarialean endophytes.</title>
        <authorList>
            <person name="Franco M.E.E."/>
            <person name="Wisecaver J.H."/>
            <person name="Arnold A.E."/>
            <person name="Ju Y.M."/>
            <person name="Slot J.C."/>
            <person name="Ahrendt S."/>
            <person name="Moore L.P."/>
            <person name="Eastman K.E."/>
            <person name="Scott K."/>
            <person name="Konkel Z."/>
            <person name="Mondo S.J."/>
            <person name="Kuo A."/>
            <person name="Hayes R.D."/>
            <person name="Haridas S."/>
            <person name="Andreopoulos B."/>
            <person name="Riley R."/>
            <person name="LaButti K."/>
            <person name="Pangilinan J."/>
            <person name="Lipzen A."/>
            <person name="Amirebrahimi M."/>
            <person name="Yan J."/>
            <person name="Adam C."/>
            <person name="Keymanesh K."/>
            <person name="Ng V."/>
            <person name="Louie K."/>
            <person name="Northen T."/>
            <person name="Drula E."/>
            <person name="Henrissat B."/>
            <person name="Hsieh H.M."/>
            <person name="Youens-Clark K."/>
            <person name="Lutzoni F."/>
            <person name="Miadlikowska J."/>
            <person name="Eastwood D.C."/>
            <person name="Hamelin R.C."/>
            <person name="Grigoriev I.V."/>
            <person name="U'Ren J.M."/>
        </authorList>
    </citation>
    <scope>NUCLEOTIDE SEQUENCE [LARGE SCALE GENOMIC DNA]</scope>
    <source>
        <strain evidence="1 2">ER1909</strain>
    </source>
</reference>
<feature type="non-terminal residue" evidence="1">
    <location>
        <position position="1"/>
    </location>
</feature>
<protein>
    <submittedName>
        <fullName evidence="1">Uncharacterized protein</fullName>
    </submittedName>
</protein>
<proteinExistence type="predicted"/>
<name>A0ACC0CU32_9PEZI</name>
<dbReference type="EMBL" id="MU394346">
    <property type="protein sequence ID" value="KAI6083856.1"/>
    <property type="molecule type" value="Genomic_DNA"/>
</dbReference>
<evidence type="ECO:0000313" key="2">
    <source>
        <dbReference type="Proteomes" id="UP001497680"/>
    </source>
</evidence>
<sequence length="244" mass="26530">GVALRGVLYFNNLFITVNPNGTETITGEVRIIEDGATSNNREVFIHLKDRNGEDVSLSPVSAQTQEGLTVAGFYNNMLNFTSYLFSSTIPIDTGVSSFDIQIKDGEVDTTHTNGGQGFPLQDALVVQQASTCTMLEFIGRKSNNTIQVTAAARDDMEFDSVQLVIPKPVNMMGTFAARFEETVIEMTKGANINGTGYSLYTGSFWFTVDAVGPMKTFDLVASGPNGVAYSSFTRWADFSTCRQS</sequence>
<comment type="caution">
    <text evidence="1">The sequence shown here is derived from an EMBL/GenBank/DDBJ whole genome shotgun (WGS) entry which is preliminary data.</text>
</comment>
<gene>
    <name evidence="1" type="ORF">F4821DRAFT_183230</name>
</gene>
<organism evidence="1 2">
    <name type="scientific">Hypoxylon rubiginosum</name>
    <dbReference type="NCBI Taxonomy" id="110542"/>
    <lineage>
        <taxon>Eukaryota</taxon>
        <taxon>Fungi</taxon>
        <taxon>Dikarya</taxon>
        <taxon>Ascomycota</taxon>
        <taxon>Pezizomycotina</taxon>
        <taxon>Sordariomycetes</taxon>
        <taxon>Xylariomycetidae</taxon>
        <taxon>Xylariales</taxon>
        <taxon>Hypoxylaceae</taxon>
        <taxon>Hypoxylon</taxon>
    </lineage>
</organism>